<evidence type="ECO:0000313" key="1">
    <source>
        <dbReference type="EMBL" id="KAG2576451.1"/>
    </source>
</evidence>
<dbReference type="Proteomes" id="UP000823388">
    <property type="component" value="Chromosome 6N"/>
</dbReference>
<accession>A0A8T0QTG1</accession>
<organism evidence="1 2">
    <name type="scientific">Panicum virgatum</name>
    <name type="common">Blackwell switchgrass</name>
    <dbReference type="NCBI Taxonomy" id="38727"/>
    <lineage>
        <taxon>Eukaryota</taxon>
        <taxon>Viridiplantae</taxon>
        <taxon>Streptophyta</taxon>
        <taxon>Embryophyta</taxon>
        <taxon>Tracheophyta</taxon>
        <taxon>Spermatophyta</taxon>
        <taxon>Magnoliopsida</taxon>
        <taxon>Liliopsida</taxon>
        <taxon>Poales</taxon>
        <taxon>Poaceae</taxon>
        <taxon>PACMAD clade</taxon>
        <taxon>Panicoideae</taxon>
        <taxon>Panicodae</taxon>
        <taxon>Paniceae</taxon>
        <taxon>Panicinae</taxon>
        <taxon>Panicum</taxon>
        <taxon>Panicum sect. Hiantes</taxon>
    </lineage>
</organism>
<gene>
    <name evidence="1" type="ORF">PVAP13_6NG022100</name>
</gene>
<proteinExistence type="predicted"/>
<dbReference type="AlphaFoldDB" id="A0A8T0QTG1"/>
<dbReference type="EMBL" id="CM029048">
    <property type="protein sequence ID" value="KAG2576451.1"/>
    <property type="molecule type" value="Genomic_DNA"/>
</dbReference>
<name>A0A8T0QTG1_PANVG</name>
<comment type="caution">
    <text evidence="1">The sequence shown here is derived from an EMBL/GenBank/DDBJ whole genome shotgun (WGS) entry which is preliminary data.</text>
</comment>
<keyword evidence="2" id="KW-1185">Reference proteome</keyword>
<sequence>MTEQAGPALHELGPASCCRLQIGCEELQPSVCKLESGSDLRGRARRKLQFPCARGNPCADLVIPEKSATVCHARFGGIQNFRVSQLAGADSDQISFPRSHWSLLFILQITEHKLYLFYVMRLNFDEICETVTRARTTWSLLSTTPGSSSGNTLKEFMKQRRACLFMGLELLPSSTQKSLRQIFFILHRYLIDMGRQLFDSITR</sequence>
<evidence type="ECO:0000313" key="2">
    <source>
        <dbReference type="Proteomes" id="UP000823388"/>
    </source>
</evidence>
<protein>
    <submittedName>
        <fullName evidence="1">Uncharacterized protein</fullName>
    </submittedName>
</protein>
<reference evidence="1 2" key="1">
    <citation type="submission" date="2020-05" db="EMBL/GenBank/DDBJ databases">
        <title>WGS assembly of Panicum virgatum.</title>
        <authorList>
            <person name="Lovell J.T."/>
            <person name="Jenkins J."/>
            <person name="Shu S."/>
            <person name="Juenger T.E."/>
            <person name="Schmutz J."/>
        </authorList>
    </citation>
    <scope>NUCLEOTIDE SEQUENCE [LARGE SCALE GENOMIC DNA]</scope>
    <source>
        <strain evidence="2">cv. AP13</strain>
    </source>
</reference>